<sequence>METQREQTVSLPRVLVVDDEPFNLEILTEHLTDAGYQVVAARDGEEAWETLQHDGASFDAVLLDRMMPRMDGMEVLARIRQHPEFINLPVIMQTAIGAAENVREGLAAGAYYYLVKPYQRDMLVAIVGAAVGFRREKLRLESLVTEQAHACRMLINGDFRFRTLEEARRLTLLLSQASPNPKRVALGLSELLVNAVEHGNLEIDYSEKSRLLRQGRWQEEVERRLAEDCYSDRFVEVAFRREDGGVTITIIDQGEGFDWRPFLDFSPERAFDAHGRGISVARMLSFDSMEYHGSGNEVVVRVNNATDLT</sequence>
<evidence type="ECO:0000256" key="2">
    <source>
        <dbReference type="ARBA" id="ARBA00023012"/>
    </source>
</evidence>
<evidence type="ECO:0000256" key="5">
    <source>
        <dbReference type="ARBA" id="ARBA00023163"/>
    </source>
</evidence>
<dbReference type="EMBL" id="FOVE01000020">
    <property type="protein sequence ID" value="SFN87936.1"/>
    <property type="molecule type" value="Genomic_DNA"/>
</dbReference>
<accession>A0A1I5CM35</accession>
<dbReference type="InterPro" id="IPR001789">
    <property type="entry name" value="Sig_transdc_resp-reg_receiver"/>
</dbReference>
<evidence type="ECO:0000256" key="1">
    <source>
        <dbReference type="ARBA" id="ARBA00022553"/>
    </source>
</evidence>
<dbReference type="InterPro" id="IPR036890">
    <property type="entry name" value="HATPase_C_sf"/>
</dbReference>
<feature type="modified residue" description="4-aspartylphosphate" evidence="6">
    <location>
        <position position="64"/>
    </location>
</feature>
<evidence type="ECO:0000256" key="4">
    <source>
        <dbReference type="ARBA" id="ARBA00023125"/>
    </source>
</evidence>
<keyword evidence="4" id="KW-0238">DNA-binding</keyword>
<dbReference type="CDD" id="cd16936">
    <property type="entry name" value="HATPase_RsbW-like"/>
    <property type="match status" value="1"/>
</dbReference>
<dbReference type="InterPro" id="IPR039420">
    <property type="entry name" value="WalR-like"/>
</dbReference>
<dbReference type="Pfam" id="PF00072">
    <property type="entry name" value="Response_reg"/>
    <property type="match status" value="1"/>
</dbReference>
<keyword evidence="2" id="KW-0902">Two-component regulatory system</keyword>
<keyword evidence="9" id="KW-1185">Reference proteome</keyword>
<dbReference type="STRING" id="83765.SAMN05660284_02435"/>
<dbReference type="RefSeq" id="WP_091196934.1">
    <property type="nucleotide sequence ID" value="NZ_FOVE01000020.1"/>
</dbReference>
<dbReference type="OrthoDB" id="9800897at2"/>
<evidence type="ECO:0000259" key="7">
    <source>
        <dbReference type="PROSITE" id="PS50110"/>
    </source>
</evidence>
<dbReference type="GO" id="GO:0006355">
    <property type="term" value="P:regulation of DNA-templated transcription"/>
    <property type="evidence" value="ECO:0007669"/>
    <property type="project" value="TreeGrafter"/>
</dbReference>
<dbReference type="InterPro" id="IPR011006">
    <property type="entry name" value="CheY-like_superfamily"/>
</dbReference>
<dbReference type="AlphaFoldDB" id="A0A1I5CM35"/>
<keyword evidence="1 6" id="KW-0597">Phosphoprotein</keyword>
<dbReference type="GO" id="GO:0000156">
    <property type="term" value="F:phosphorelay response regulator activity"/>
    <property type="evidence" value="ECO:0007669"/>
    <property type="project" value="TreeGrafter"/>
</dbReference>
<dbReference type="SMART" id="SM00448">
    <property type="entry name" value="REC"/>
    <property type="match status" value="1"/>
</dbReference>
<keyword evidence="8" id="KW-0418">Kinase</keyword>
<dbReference type="GO" id="GO:0016301">
    <property type="term" value="F:kinase activity"/>
    <property type="evidence" value="ECO:0007669"/>
    <property type="project" value="UniProtKB-KW"/>
</dbReference>
<dbReference type="Gene3D" id="3.40.50.2300">
    <property type="match status" value="1"/>
</dbReference>
<dbReference type="PANTHER" id="PTHR48111">
    <property type="entry name" value="REGULATOR OF RPOS"/>
    <property type="match status" value="1"/>
</dbReference>
<dbReference type="GO" id="GO:0005829">
    <property type="term" value="C:cytosol"/>
    <property type="evidence" value="ECO:0007669"/>
    <property type="project" value="TreeGrafter"/>
</dbReference>
<dbReference type="PANTHER" id="PTHR48111:SF1">
    <property type="entry name" value="TWO-COMPONENT RESPONSE REGULATOR ORR33"/>
    <property type="match status" value="1"/>
</dbReference>
<reference evidence="9" key="1">
    <citation type="submission" date="2016-10" db="EMBL/GenBank/DDBJ databases">
        <authorList>
            <person name="Varghese N."/>
            <person name="Submissions S."/>
        </authorList>
    </citation>
    <scope>NUCLEOTIDE SEQUENCE [LARGE SCALE GENOMIC DNA]</scope>
    <source>
        <strain evidence="9">DSM 6150</strain>
    </source>
</reference>
<dbReference type="Pfam" id="PF13581">
    <property type="entry name" value="HATPase_c_2"/>
    <property type="match status" value="1"/>
</dbReference>
<dbReference type="InterPro" id="IPR003594">
    <property type="entry name" value="HATPase_dom"/>
</dbReference>
<evidence type="ECO:0000313" key="9">
    <source>
        <dbReference type="Proteomes" id="UP000242869"/>
    </source>
</evidence>
<keyword evidence="3" id="KW-0805">Transcription regulation</keyword>
<dbReference type="SUPFAM" id="SSF55874">
    <property type="entry name" value="ATPase domain of HSP90 chaperone/DNA topoisomerase II/histidine kinase"/>
    <property type="match status" value="1"/>
</dbReference>
<dbReference type="SUPFAM" id="SSF52172">
    <property type="entry name" value="CheY-like"/>
    <property type="match status" value="1"/>
</dbReference>
<dbReference type="PROSITE" id="PS50110">
    <property type="entry name" value="RESPONSE_REGULATORY"/>
    <property type="match status" value="1"/>
</dbReference>
<evidence type="ECO:0000313" key="8">
    <source>
        <dbReference type="EMBL" id="SFN87936.1"/>
    </source>
</evidence>
<protein>
    <submittedName>
        <fullName evidence="8">Histidine kinase-like ATPase domain-containing protein</fullName>
    </submittedName>
</protein>
<evidence type="ECO:0000256" key="6">
    <source>
        <dbReference type="PROSITE-ProRule" id="PRU00169"/>
    </source>
</evidence>
<name>A0A1I5CM35_9NEIS</name>
<dbReference type="Proteomes" id="UP000242869">
    <property type="component" value="Unassembled WGS sequence"/>
</dbReference>
<feature type="domain" description="Response regulatory" evidence="7">
    <location>
        <begin position="13"/>
        <end position="131"/>
    </location>
</feature>
<keyword evidence="8" id="KW-0808">Transferase</keyword>
<dbReference type="CDD" id="cd00156">
    <property type="entry name" value="REC"/>
    <property type="match status" value="1"/>
</dbReference>
<evidence type="ECO:0000256" key="3">
    <source>
        <dbReference type="ARBA" id="ARBA00023015"/>
    </source>
</evidence>
<dbReference type="Gene3D" id="3.30.565.10">
    <property type="entry name" value="Histidine kinase-like ATPase, C-terminal domain"/>
    <property type="match status" value="1"/>
</dbReference>
<organism evidence="8 9">
    <name type="scientific">Formivibrio citricus</name>
    <dbReference type="NCBI Taxonomy" id="83765"/>
    <lineage>
        <taxon>Bacteria</taxon>
        <taxon>Pseudomonadati</taxon>
        <taxon>Pseudomonadota</taxon>
        <taxon>Betaproteobacteria</taxon>
        <taxon>Neisseriales</taxon>
        <taxon>Chitinibacteraceae</taxon>
        <taxon>Formivibrio</taxon>
    </lineage>
</organism>
<dbReference type="GO" id="GO:0032993">
    <property type="term" value="C:protein-DNA complex"/>
    <property type="evidence" value="ECO:0007669"/>
    <property type="project" value="TreeGrafter"/>
</dbReference>
<proteinExistence type="predicted"/>
<keyword evidence="5" id="KW-0804">Transcription</keyword>
<gene>
    <name evidence="8" type="ORF">SAMN05660284_02435</name>
</gene>
<dbReference type="GO" id="GO:0000976">
    <property type="term" value="F:transcription cis-regulatory region binding"/>
    <property type="evidence" value="ECO:0007669"/>
    <property type="project" value="TreeGrafter"/>
</dbReference>